<dbReference type="OrthoDB" id="7304666at2"/>
<evidence type="ECO:0000313" key="2">
    <source>
        <dbReference type="Proteomes" id="UP000283458"/>
    </source>
</evidence>
<gene>
    <name evidence="1" type="ORF">D3877_06950</name>
</gene>
<sequence length="158" mass="16607">MCETVGEGRPSPWTVMDLTAAERALLTGVRQWFRAGTAGAMASMRIGLNIAGVPNTALLPLFALLGTFAVANAAKPEVRCPACARVSADEAAMLDALAAIQGGDSETAAQLFDRWLPVVALCMATDALRELAGILDAARIYLPRRRPARLVAMALAAE</sequence>
<proteinExistence type="predicted"/>
<keyword evidence="2" id="KW-1185">Reference proteome</keyword>
<organism evidence="1 2">
    <name type="scientific">Azospirillum cavernae</name>
    <dbReference type="NCBI Taxonomy" id="2320860"/>
    <lineage>
        <taxon>Bacteria</taxon>
        <taxon>Pseudomonadati</taxon>
        <taxon>Pseudomonadota</taxon>
        <taxon>Alphaproteobacteria</taxon>
        <taxon>Rhodospirillales</taxon>
        <taxon>Azospirillaceae</taxon>
        <taxon>Azospirillum</taxon>
    </lineage>
</organism>
<name>A0A418W2U5_9PROT</name>
<accession>A0A418W2U5</accession>
<dbReference type="AlphaFoldDB" id="A0A418W2U5"/>
<evidence type="ECO:0000313" key="1">
    <source>
        <dbReference type="EMBL" id="RJF84299.1"/>
    </source>
</evidence>
<dbReference type="EMBL" id="QYUL01000001">
    <property type="protein sequence ID" value="RJF84299.1"/>
    <property type="molecule type" value="Genomic_DNA"/>
</dbReference>
<comment type="caution">
    <text evidence="1">The sequence shown here is derived from an EMBL/GenBank/DDBJ whole genome shotgun (WGS) entry which is preliminary data.</text>
</comment>
<dbReference type="Proteomes" id="UP000283458">
    <property type="component" value="Unassembled WGS sequence"/>
</dbReference>
<protein>
    <submittedName>
        <fullName evidence="1">Uncharacterized protein</fullName>
    </submittedName>
</protein>
<reference evidence="1 2" key="1">
    <citation type="submission" date="2018-09" db="EMBL/GenBank/DDBJ databases">
        <authorList>
            <person name="Zhu H."/>
        </authorList>
    </citation>
    <scope>NUCLEOTIDE SEQUENCE [LARGE SCALE GENOMIC DNA]</scope>
    <source>
        <strain evidence="1 2">K2W22B-5</strain>
    </source>
</reference>
<dbReference type="RefSeq" id="WP_119829941.1">
    <property type="nucleotide sequence ID" value="NZ_QYUL01000001.1"/>
</dbReference>